<keyword evidence="1 4" id="KW-0489">Methyltransferase</keyword>
<dbReference type="RefSeq" id="WP_343966559.1">
    <property type="nucleotide sequence ID" value="NZ_BAAAHK010000003.1"/>
</dbReference>
<reference evidence="4 5" key="1">
    <citation type="journal article" date="2019" name="Int. J. Syst. Evol. Microbiol.">
        <title>The Global Catalogue of Microorganisms (GCM) 10K type strain sequencing project: providing services to taxonomists for standard genome sequencing and annotation.</title>
        <authorList>
            <consortium name="The Broad Institute Genomics Platform"/>
            <consortium name="The Broad Institute Genome Sequencing Center for Infectious Disease"/>
            <person name="Wu L."/>
            <person name="Ma J."/>
        </authorList>
    </citation>
    <scope>NUCLEOTIDE SEQUENCE [LARGE SCALE GENOMIC DNA]</scope>
    <source>
        <strain evidence="4 5">JCM 10977</strain>
    </source>
</reference>
<dbReference type="InterPro" id="IPR001537">
    <property type="entry name" value="SpoU_MeTrfase"/>
</dbReference>
<dbReference type="InterPro" id="IPR029026">
    <property type="entry name" value="tRNA_m1G_MTases_N"/>
</dbReference>
<keyword evidence="5" id="KW-1185">Reference proteome</keyword>
<evidence type="ECO:0000256" key="1">
    <source>
        <dbReference type="ARBA" id="ARBA00022603"/>
    </source>
</evidence>
<accession>A0ABN1PRV0</accession>
<dbReference type="Proteomes" id="UP001500542">
    <property type="component" value="Unassembled WGS sequence"/>
</dbReference>
<dbReference type="Pfam" id="PF00588">
    <property type="entry name" value="SpoU_methylase"/>
    <property type="match status" value="1"/>
</dbReference>
<name>A0ABN1PRV0_9ACTN</name>
<dbReference type="PANTHER" id="PTHR43191">
    <property type="entry name" value="RRNA METHYLTRANSFERASE 3"/>
    <property type="match status" value="1"/>
</dbReference>
<gene>
    <name evidence="4" type="ORF">GCM10009554_16680</name>
</gene>
<evidence type="ECO:0000313" key="5">
    <source>
        <dbReference type="Proteomes" id="UP001500542"/>
    </source>
</evidence>
<evidence type="ECO:0000313" key="4">
    <source>
        <dbReference type="EMBL" id="GAA0932270.1"/>
    </source>
</evidence>
<dbReference type="InterPro" id="IPR051259">
    <property type="entry name" value="rRNA_Methyltransferase"/>
</dbReference>
<organism evidence="4 5">
    <name type="scientific">Kribbella koreensis</name>
    <dbReference type="NCBI Taxonomy" id="57909"/>
    <lineage>
        <taxon>Bacteria</taxon>
        <taxon>Bacillati</taxon>
        <taxon>Actinomycetota</taxon>
        <taxon>Actinomycetes</taxon>
        <taxon>Propionibacteriales</taxon>
        <taxon>Kribbellaceae</taxon>
        <taxon>Kribbella</taxon>
    </lineage>
</organism>
<dbReference type="InterPro" id="IPR029028">
    <property type="entry name" value="Alpha/beta_knot_MTases"/>
</dbReference>
<evidence type="ECO:0000256" key="2">
    <source>
        <dbReference type="ARBA" id="ARBA00022679"/>
    </source>
</evidence>
<dbReference type="PANTHER" id="PTHR43191:SF2">
    <property type="entry name" value="RRNA METHYLTRANSFERASE 3, MITOCHONDRIAL"/>
    <property type="match status" value="1"/>
</dbReference>
<evidence type="ECO:0000259" key="3">
    <source>
        <dbReference type="Pfam" id="PF00588"/>
    </source>
</evidence>
<dbReference type="GO" id="GO:0008168">
    <property type="term" value="F:methyltransferase activity"/>
    <property type="evidence" value="ECO:0007669"/>
    <property type="project" value="UniProtKB-KW"/>
</dbReference>
<protein>
    <submittedName>
        <fullName evidence="4">RNA methyltransferase</fullName>
    </submittedName>
</protein>
<feature type="domain" description="tRNA/rRNA methyltransferase SpoU type" evidence="3">
    <location>
        <begin position="118"/>
        <end position="258"/>
    </location>
</feature>
<proteinExistence type="predicted"/>
<dbReference type="InterPro" id="IPR029064">
    <property type="entry name" value="Ribosomal_eL30-like_sf"/>
</dbReference>
<comment type="caution">
    <text evidence="4">The sequence shown here is derived from an EMBL/GenBank/DDBJ whole genome shotgun (WGS) entry which is preliminary data.</text>
</comment>
<sequence>MAPSFPDVLPIGAQHPRGRALLAVRKDSVPGRILVEGSWEHSQLLSTPTVIDTFYYCAEVCEQPRTAAEIAARAREVYRISPKLLARVSRKSRSDGLISIARLPEWRAEELRLSESSLVLVADGVEYAGNLGTLIRTVDAARADCLVLTSRRARPNHPAVYAASRGMVLTTPVLEFTSIASAASWLRQHEFEVHLADPAATGSYKAPQYQGRTAFVVGSEGEGLHQAWHEQGFKKVSIPMLGQADSLNVALSAGILLFEARARKEGW</sequence>
<dbReference type="EMBL" id="BAAAHK010000003">
    <property type="protein sequence ID" value="GAA0932270.1"/>
    <property type="molecule type" value="Genomic_DNA"/>
</dbReference>
<dbReference type="SUPFAM" id="SSF75217">
    <property type="entry name" value="alpha/beta knot"/>
    <property type="match status" value="1"/>
</dbReference>
<dbReference type="GO" id="GO:0032259">
    <property type="term" value="P:methylation"/>
    <property type="evidence" value="ECO:0007669"/>
    <property type="project" value="UniProtKB-KW"/>
</dbReference>
<dbReference type="Gene3D" id="3.40.1280.10">
    <property type="match status" value="1"/>
</dbReference>
<dbReference type="Gene3D" id="3.30.1330.30">
    <property type="match status" value="1"/>
</dbReference>
<keyword evidence="2" id="KW-0808">Transferase</keyword>